<accession>A0A455T3K0</accession>
<evidence type="ECO:0000313" key="7">
    <source>
        <dbReference type="EMBL" id="BBH93065.1"/>
    </source>
</evidence>
<reference evidence="7" key="1">
    <citation type="submission" date="2018-12" db="EMBL/GenBank/DDBJ databases">
        <title>Novel natural products biosynthetic potential of the class Ktedonobacteria.</title>
        <authorList>
            <person name="Zheng Y."/>
            <person name="Saitou A."/>
            <person name="Wang C.M."/>
            <person name="Toyoda A."/>
            <person name="Minakuchi Y."/>
            <person name="Sekiguchi Y."/>
            <person name="Ueda K."/>
            <person name="Takano H."/>
            <person name="Sakai Y."/>
            <person name="Yokota A."/>
            <person name="Yabe S."/>
        </authorList>
    </citation>
    <scope>NUCLEOTIDE SEQUENCE</scope>
    <source>
        <strain evidence="7">A3-2</strain>
    </source>
</reference>
<dbReference type="Gene3D" id="3.40.50.300">
    <property type="entry name" value="P-loop containing nucleotide triphosphate hydrolases"/>
    <property type="match status" value="1"/>
</dbReference>
<dbReference type="EMBL" id="AP019377">
    <property type="protein sequence ID" value="BBH93065.1"/>
    <property type="molecule type" value="Genomic_DNA"/>
</dbReference>
<dbReference type="GO" id="GO:0016887">
    <property type="term" value="F:ATP hydrolysis activity"/>
    <property type="evidence" value="ECO:0007669"/>
    <property type="project" value="InterPro"/>
</dbReference>
<dbReference type="GO" id="GO:0015658">
    <property type="term" value="F:branched-chain amino acid transmembrane transporter activity"/>
    <property type="evidence" value="ECO:0007669"/>
    <property type="project" value="TreeGrafter"/>
</dbReference>
<dbReference type="GO" id="GO:0005524">
    <property type="term" value="F:ATP binding"/>
    <property type="evidence" value="ECO:0007669"/>
    <property type="project" value="UniProtKB-KW"/>
</dbReference>
<protein>
    <submittedName>
        <fullName evidence="7">ABC transporter ATP-binding protein</fullName>
    </submittedName>
</protein>
<dbReference type="AlphaFoldDB" id="A0A455T3K0"/>
<organism evidence="7">
    <name type="scientific">Thermogemmatispora argillosa</name>
    <dbReference type="NCBI Taxonomy" id="2045280"/>
    <lineage>
        <taxon>Bacteria</taxon>
        <taxon>Bacillati</taxon>
        <taxon>Chloroflexota</taxon>
        <taxon>Ktedonobacteria</taxon>
        <taxon>Thermogemmatisporales</taxon>
        <taxon>Thermogemmatisporaceae</taxon>
        <taxon>Thermogemmatispora</taxon>
    </lineage>
</organism>
<comment type="similarity">
    <text evidence="1">Belongs to the ABC transporter superfamily.</text>
</comment>
<evidence type="ECO:0000256" key="2">
    <source>
        <dbReference type="ARBA" id="ARBA00022448"/>
    </source>
</evidence>
<dbReference type="InterPro" id="IPR027417">
    <property type="entry name" value="P-loop_NTPase"/>
</dbReference>
<dbReference type="SUPFAM" id="SSF52540">
    <property type="entry name" value="P-loop containing nucleoside triphosphate hydrolases"/>
    <property type="match status" value="1"/>
</dbReference>
<gene>
    <name evidence="7" type="ORF">KTA_12640</name>
</gene>
<evidence type="ECO:0000256" key="1">
    <source>
        <dbReference type="ARBA" id="ARBA00005417"/>
    </source>
</evidence>
<evidence type="ECO:0000259" key="6">
    <source>
        <dbReference type="PROSITE" id="PS50893"/>
    </source>
</evidence>
<feature type="domain" description="ABC transporter" evidence="6">
    <location>
        <begin position="2"/>
        <end position="235"/>
    </location>
</feature>
<evidence type="ECO:0000256" key="5">
    <source>
        <dbReference type="ARBA" id="ARBA00022970"/>
    </source>
</evidence>
<name>A0A455T3K0_9CHLR</name>
<dbReference type="InterPro" id="IPR003439">
    <property type="entry name" value="ABC_transporter-like_ATP-bd"/>
</dbReference>
<keyword evidence="2" id="KW-0813">Transport</keyword>
<dbReference type="InterPro" id="IPR003593">
    <property type="entry name" value="AAA+_ATPase"/>
</dbReference>
<dbReference type="Pfam" id="PF00005">
    <property type="entry name" value="ABC_tran"/>
    <property type="match status" value="1"/>
</dbReference>
<dbReference type="InterPro" id="IPR052156">
    <property type="entry name" value="BCAA_Transport_ATP-bd_LivF"/>
</dbReference>
<dbReference type="GO" id="GO:0015807">
    <property type="term" value="P:L-amino acid transport"/>
    <property type="evidence" value="ECO:0007669"/>
    <property type="project" value="TreeGrafter"/>
</dbReference>
<dbReference type="SMART" id="SM00382">
    <property type="entry name" value="AAA"/>
    <property type="match status" value="1"/>
</dbReference>
<dbReference type="PANTHER" id="PTHR43820">
    <property type="entry name" value="HIGH-AFFINITY BRANCHED-CHAIN AMINO ACID TRANSPORT ATP-BINDING PROTEIN LIVF"/>
    <property type="match status" value="1"/>
</dbReference>
<dbReference type="PROSITE" id="PS50893">
    <property type="entry name" value="ABC_TRANSPORTER_2"/>
    <property type="match status" value="1"/>
</dbReference>
<keyword evidence="5" id="KW-0029">Amino-acid transport</keyword>
<keyword evidence="3" id="KW-0547">Nucleotide-binding</keyword>
<evidence type="ECO:0000256" key="3">
    <source>
        <dbReference type="ARBA" id="ARBA00022741"/>
    </source>
</evidence>
<dbReference type="PANTHER" id="PTHR43820:SF4">
    <property type="entry name" value="HIGH-AFFINITY BRANCHED-CHAIN AMINO ACID TRANSPORT ATP-BINDING PROTEIN LIVF"/>
    <property type="match status" value="1"/>
</dbReference>
<proteinExistence type="inferred from homology"/>
<sequence length="270" mass="29143">MLRVENLRAGYGPLEILHGVSLEVPAGGLVALLGANGAGKTTLMRTLMGLLPTRSGRILFADQEVQRASIERRVGLGLALVPEGRELFLSLSVRENLLMGAFRRRERRAIEADIERVLAYFPRLKERLTLPAASLSGGEGQMLAIGRALMGRPRLLLIDELSQGLAPAIVESVLAVLLRLNREEGLTMLLVEQNARKALKVASLAYVLQSGRVVLRGRPAELATSPIIQQLYLGGEAGAEALDAEGGGQVSLVHGSTTWHNEAREEGEKH</sequence>
<keyword evidence="4 7" id="KW-0067">ATP-binding</keyword>
<evidence type="ECO:0000256" key="4">
    <source>
        <dbReference type="ARBA" id="ARBA00022840"/>
    </source>
</evidence>
<dbReference type="CDD" id="cd03224">
    <property type="entry name" value="ABC_TM1139_LivF_branched"/>
    <property type="match status" value="1"/>
</dbReference>